<dbReference type="KEGG" id="cari:FNU76_09165"/>
<keyword evidence="1" id="KW-1133">Transmembrane helix</keyword>
<dbReference type="Gene3D" id="3.30.428.10">
    <property type="entry name" value="HIT-like"/>
    <property type="match status" value="1"/>
</dbReference>
<name>A0A516SED5_9NEIS</name>
<gene>
    <name evidence="2" type="ORF">FNU76_09165</name>
</gene>
<organism evidence="2 3">
    <name type="scientific">Chitinimonas arctica</name>
    <dbReference type="NCBI Taxonomy" id="2594795"/>
    <lineage>
        <taxon>Bacteria</taxon>
        <taxon>Pseudomonadati</taxon>
        <taxon>Pseudomonadota</taxon>
        <taxon>Betaproteobacteria</taxon>
        <taxon>Neisseriales</taxon>
        <taxon>Chitinibacteraceae</taxon>
        <taxon>Chitinimonas</taxon>
    </lineage>
</organism>
<protein>
    <submittedName>
        <fullName evidence="2">HIT domain-containing protein</fullName>
    </submittedName>
</protein>
<keyword evidence="1" id="KW-0812">Transmembrane</keyword>
<dbReference type="OrthoDB" id="9429610at2"/>
<dbReference type="Proteomes" id="UP000317550">
    <property type="component" value="Chromosome"/>
</dbReference>
<keyword evidence="1" id="KW-0472">Membrane</keyword>
<dbReference type="RefSeq" id="WP_144277918.1">
    <property type="nucleotide sequence ID" value="NZ_CP041730.1"/>
</dbReference>
<evidence type="ECO:0000313" key="3">
    <source>
        <dbReference type="Proteomes" id="UP000317550"/>
    </source>
</evidence>
<dbReference type="Pfam" id="PF11969">
    <property type="entry name" value="DcpS_C"/>
    <property type="match status" value="1"/>
</dbReference>
<keyword evidence="3" id="KW-1185">Reference proteome</keyword>
<dbReference type="AlphaFoldDB" id="A0A516SED5"/>
<evidence type="ECO:0000313" key="2">
    <source>
        <dbReference type="EMBL" id="QDQ26524.1"/>
    </source>
</evidence>
<proteinExistence type="predicted"/>
<sequence length="161" mass="17925">MKPIQIASYLLVLALGMLLGGYLFKDVQTRSFMAVKPCNGCYRPNELAGLLASAGVLRAGAALPLVVMETERCLAIRHPAPWAQSHYVIFPKKDIKDIGDIAIDDQPYVLDCLAMSRKLAQEKGFRHYRFYTNGPGLQDVRYLHFHLIMAAPDPAPAPRKD</sequence>
<dbReference type="SUPFAM" id="SSF54197">
    <property type="entry name" value="HIT-like"/>
    <property type="match status" value="1"/>
</dbReference>
<dbReference type="EMBL" id="CP041730">
    <property type="protein sequence ID" value="QDQ26524.1"/>
    <property type="molecule type" value="Genomic_DNA"/>
</dbReference>
<dbReference type="InterPro" id="IPR036265">
    <property type="entry name" value="HIT-like_sf"/>
</dbReference>
<feature type="transmembrane region" description="Helical" evidence="1">
    <location>
        <begin position="6"/>
        <end position="24"/>
    </location>
</feature>
<reference evidence="3" key="1">
    <citation type="submission" date="2019-07" db="EMBL/GenBank/DDBJ databases">
        <title>Chitinimonas sp. nov., isolated from Ny-Alesund, arctica soil.</title>
        <authorList>
            <person name="Xu Q."/>
            <person name="Peng F."/>
        </authorList>
    </citation>
    <scope>NUCLEOTIDE SEQUENCE [LARGE SCALE GENOMIC DNA]</scope>
    <source>
        <strain evidence="3">R3-44</strain>
    </source>
</reference>
<evidence type="ECO:0000256" key="1">
    <source>
        <dbReference type="SAM" id="Phobius"/>
    </source>
</evidence>
<accession>A0A516SED5</accession>